<keyword evidence="5" id="KW-1185">Reference proteome</keyword>
<dbReference type="OrthoDB" id="9802133at2"/>
<dbReference type="InterPro" id="IPR007445">
    <property type="entry name" value="PilO"/>
</dbReference>
<feature type="transmembrane region" description="Helical" evidence="3">
    <location>
        <begin position="38"/>
        <end position="57"/>
    </location>
</feature>
<keyword evidence="3" id="KW-0472">Membrane</keyword>
<dbReference type="PANTHER" id="PTHR39555:SF1">
    <property type="entry name" value="TYPE IV PILUS INNER MEMBRANE COMPONENT PILO"/>
    <property type="match status" value="1"/>
</dbReference>
<gene>
    <name evidence="4" type="ORF">W908_03280</name>
</gene>
<evidence type="ECO:0000256" key="2">
    <source>
        <dbReference type="SAM" id="MobiDB-lite"/>
    </source>
</evidence>
<evidence type="ECO:0000256" key="1">
    <source>
        <dbReference type="SAM" id="Coils"/>
    </source>
</evidence>
<dbReference type="AlphaFoldDB" id="A0A0M4L5I4"/>
<name>A0A0M4L5I4_9GAMM</name>
<evidence type="ECO:0000256" key="3">
    <source>
        <dbReference type="SAM" id="Phobius"/>
    </source>
</evidence>
<keyword evidence="1" id="KW-0175">Coiled coil</keyword>
<dbReference type="STRING" id="1125411.W908_03280"/>
<reference evidence="4 5" key="1">
    <citation type="journal article" date="2015" name="Genome Announc.">
        <title>Genome Sequence of 'Candidatus Thioglobus singularis' Strain PS1, a Mixotroph from the SUP05 Clade of Marine Gammaproteobacteria.</title>
        <authorList>
            <person name="Marshall K.T."/>
            <person name="Morris R.M."/>
        </authorList>
    </citation>
    <scope>NUCLEOTIDE SEQUENCE [LARGE SCALE GENOMIC DNA]</scope>
    <source>
        <strain evidence="4 5">PS1</strain>
    </source>
</reference>
<dbReference type="InterPro" id="IPR014717">
    <property type="entry name" value="Transl_elong_EF1B/ribsomal_bS6"/>
</dbReference>
<keyword evidence="3" id="KW-1133">Transmembrane helix</keyword>
<feature type="region of interest" description="Disordered" evidence="2">
    <location>
        <begin position="239"/>
        <end position="260"/>
    </location>
</feature>
<dbReference type="Pfam" id="PF04350">
    <property type="entry name" value="PilO"/>
    <property type="match status" value="1"/>
</dbReference>
<organism evidence="4 5">
    <name type="scientific">Candidatus Pseudothioglobus singularis PS1</name>
    <dbReference type="NCBI Taxonomy" id="1125411"/>
    <lineage>
        <taxon>Bacteria</taxon>
        <taxon>Pseudomonadati</taxon>
        <taxon>Pseudomonadota</taxon>
        <taxon>Gammaproteobacteria</taxon>
        <taxon>Candidatus Pseudothioglobaceae</taxon>
        <taxon>Candidatus Pseudothioglobus</taxon>
    </lineage>
</organism>
<dbReference type="RefSeq" id="WP_053819909.1">
    <property type="nucleotide sequence ID" value="NZ_CP006911.1"/>
</dbReference>
<accession>A0A0M4L5I4</accession>
<feature type="compositionally biased region" description="Acidic residues" evidence="2">
    <location>
        <begin position="244"/>
        <end position="260"/>
    </location>
</feature>
<feature type="coiled-coil region" evidence="1">
    <location>
        <begin position="73"/>
        <end position="100"/>
    </location>
</feature>
<evidence type="ECO:0008006" key="6">
    <source>
        <dbReference type="Google" id="ProtNLM"/>
    </source>
</evidence>
<protein>
    <recommendedName>
        <fullName evidence="6">Pilus assembly protein PilO</fullName>
    </recommendedName>
</protein>
<evidence type="ECO:0000313" key="4">
    <source>
        <dbReference type="EMBL" id="ALE02658.1"/>
    </source>
</evidence>
<sequence>MAVDMNVDVGQLIKGLFSKKEKAEGGAKNPPNPHAKTAIGVVGVIVIIAAYIYFIYLPTQADLKVKNEKISQIEMLKYEIEDLTTNIVEAEKVLAVAQKEYERRTTLFHTDKELEDLYGQISLLAMQNKLMITKIQKGIERPVFTGESCSNGMTDENEFEEDEQFSDDEMSVELQKVGYYEFVVNLELSGNYNQFTRFRSGLAELKKIININNETITVPESGSGGDVKVRSSIATYRLPKNESEECSDPDQELGEEEYDS</sequence>
<dbReference type="PANTHER" id="PTHR39555">
    <property type="entry name" value="FIMBRIAL ASSEMBLY PROTEIN PILO-LIKE PROTEIN-RELATED"/>
    <property type="match status" value="1"/>
</dbReference>
<evidence type="ECO:0000313" key="5">
    <source>
        <dbReference type="Proteomes" id="UP000068905"/>
    </source>
</evidence>
<dbReference type="Proteomes" id="UP000068905">
    <property type="component" value="Chromosome"/>
</dbReference>
<dbReference type="GO" id="GO:0043683">
    <property type="term" value="P:type IV pilus assembly"/>
    <property type="evidence" value="ECO:0007669"/>
    <property type="project" value="InterPro"/>
</dbReference>
<proteinExistence type="predicted"/>
<dbReference type="KEGG" id="tsn:W908_03280"/>
<dbReference type="EMBL" id="CP006911">
    <property type="protein sequence ID" value="ALE02658.1"/>
    <property type="molecule type" value="Genomic_DNA"/>
</dbReference>
<dbReference type="Gene3D" id="3.30.70.60">
    <property type="match status" value="1"/>
</dbReference>
<keyword evidence="3" id="KW-0812">Transmembrane</keyword>
<dbReference type="GO" id="GO:0043107">
    <property type="term" value="P:type IV pilus-dependent motility"/>
    <property type="evidence" value="ECO:0007669"/>
    <property type="project" value="InterPro"/>
</dbReference>